<keyword evidence="1" id="KW-0812">Transmembrane</keyword>
<proteinExistence type="predicted"/>
<dbReference type="EMBL" id="JBAWKS010000001">
    <property type="protein sequence ID" value="MEI4549477.1"/>
    <property type="molecule type" value="Genomic_DNA"/>
</dbReference>
<keyword evidence="3" id="KW-1185">Reference proteome</keyword>
<gene>
    <name evidence="2" type="ORF">WAE96_07140</name>
</gene>
<name>A0ABU8ETU7_9GAMM</name>
<reference evidence="2 3" key="1">
    <citation type="submission" date="2023-12" db="EMBL/GenBank/DDBJ databases">
        <title>Friends and Foes: Symbiotic and Algicidal bacterial influence on Karenia brevis blooms.</title>
        <authorList>
            <person name="Fei C."/>
            <person name="Mohamed A.R."/>
            <person name="Booker A."/>
            <person name="Arshad M."/>
            <person name="Klass S."/>
            <person name="Ahn S."/>
            <person name="Gilbert P.M."/>
            <person name="Heil C.A."/>
            <person name="Martinez J.M."/>
            <person name="Amin S.A."/>
        </authorList>
    </citation>
    <scope>NUCLEOTIDE SEQUENCE [LARGE SCALE GENOMIC DNA]</scope>
    <source>
        <strain evidence="2 3">CE15</strain>
    </source>
</reference>
<keyword evidence="1" id="KW-1133">Transmembrane helix</keyword>
<keyword evidence="1" id="KW-0472">Membrane</keyword>
<dbReference type="Proteomes" id="UP001382455">
    <property type="component" value="Unassembled WGS sequence"/>
</dbReference>
<feature type="transmembrane region" description="Helical" evidence="1">
    <location>
        <begin position="37"/>
        <end position="55"/>
    </location>
</feature>
<accession>A0ABU8ETU7</accession>
<sequence length="120" mass="14047">MIVKNAYKPPVILSLYSCLTFFIFPIFSLLIGWYFNAILGLVSGFVGLILFIFSLKKDHIRQDVKLKDYTIQLSRNFHCPECNMHLDEHIEHGKIVGLPILYHCEDCEIIWFTGLYYDNI</sequence>
<feature type="transmembrane region" description="Helical" evidence="1">
    <location>
        <begin position="12"/>
        <end position="31"/>
    </location>
</feature>
<evidence type="ECO:0000313" key="3">
    <source>
        <dbReference type="Proteomes" id="UP001382455"/>
    </source>
</evidence>
<organism evidence="2 3">
    <name type="scientific">Pseudoalteromonas spongiae</name>
    <dbReference type="NCBI Taxonomy" id="298657"/>
    <lineage>
        <taxon>Bacteria</taxon>
        <taxon>Pseudomonadati</taxon>
        <taxon>Pseudomonadota</taxon>
        <taxon>Gammaproteobacteria</taxon>
        <taxon>Alteromonadales</taxon>
        <taxon>Pseudoalteromonadaceae</taxon>
        <taxon>Pseudoalteromonas</taxon>
    </lineage>
</organism>
<evidence type="ECO:0000313" key="2">
    <source>
        <dbReference type="EMBL" id="MEI4549477.1"/>
    </source>
</evidence>
<evidence type="ECO:0000256" key="1">
    <source>
        <dbReference type="SAM" id="Phobius"/>
    </source>
</evidence>
<comment type="caution">
    <text evidence="2">The sequence shown here is derived from an EMBL/GenBank/DDBJ whole genome shotgun (WGS) entry which is preliminary data.</text>
</comment>
<dbReference type="RefSeq" id="WP_100913383.1">
    <property type="nucleotide sequence ID" value="NZ_CP023398.1"/>
</dbReference>
<protein>
    <recommendedName>
        <fullName evidence="4">Transcription factor zinc-finger domain-containing protein</fullName>
    </recommendedName>
</protein>
<evidence type="ECO:0008006" key="4">
    <source>
        <dbReference type="Google" id="ProtNLM"/>
    </source>
</evidence>